<keyword evidence="1" id="KW-0645">Protease</keyword>
<organism evidence="4 5">
    <name type="scientific">Vitis vinifera</name>
    <name type="common">Grape</name>
    <dbReference type="NCBI Taxonomy" id="29760"/>
    <lineage>
        <taxon>Eukaryota</taxon>
        <taxon>Viridiplantae</taxon>
        <taxon>Streptophyta</taxon>
        <taxon>Embryophyta</taxon>
        <taxon>Tracheophyta</taxon>
        <taxon>Spermatophyta</taxon>
        <taxon>Magnoliopsida</taxon>
        <taxon>eudicotyledons</taxon>
        <taxon>Gunneridae</taxon>
        <taxon>Pentapetalae</taxon>
        <taxon>rosids</taxon>
        <taxon>Vitales</taxon>
        <taxon>Vitaceae</taxon>
        <taxon>Viteae</taxon>
        <taxon>Vitis</taxon>
    </lineage>
</organism>
<feature type="domain" description="Retrovirus-related Pol polyprotein from transposon TNT 1-94-like beta-barrel" evidence="3">
    <location>
        <begin position="1"/>
        <end position="70"/>
    </location>
</feature>
<evidence type="ECO:0000256" key="1">
    <source>
        <dbReference type="ARBA" id="ARBA00022750"/>
    </source>
</evidence>
<proteinExistence type="predicted"/>
<dbReference type="PANTHER" id="PTHR11439">
    <property type="entry name" value="GAG-POL-RELATED RETROTRANSPOSON"/>
    <property type="match status" value="1"/>
</dbReference>
<dbReference type="EMBL" id="QGNW01000016">
    <property type="protein sequence ID" value="RVX16403.1"/>
    <property type="molecule type" value="Genomic_DNA"/>
</dbReference>
<dbReference type="Pfam" id="PF07727">
    <property type="entry name" value="RVT_2"/>
    <property type="match status" value="1"/>
</dbReference>
<evidence type="ECO:0000313" key="4">
    <source>
        <dbReference type="EMBL" id="RVX16403.1"/>
    </source>
</evidence>
<protein>
    <submittedName>
        <fullName evidence="4">Retrovirus-related Pol polyprotein from transposon RE1</fullName>
    </submittedName>
</protein>
<dbReference type="AlphaFoldDB" id="A0A438K5D2"/>
<comment type="caution">
    <text evidence="4">The sequence shown here is derived from an EMBL/GenBank/DDBJ whole genome shotgun (WGS) entry which is preliminary data.</text>
</comment>
<keyword evidence="1" id="KW-0378">Hydrolase</keyword>
<evidence type="ECO:0000259" key="3">
    <source>
        <dbReference type="Pfam" id="PF22936"/>
    </source>
</evidence>
<dbReference type="InterPro" id="IPR043502">
    <property type="entry name" value="DNA/RNA_pol_sf"/>
</dbReference>
<evidence type="ECO:0000259" key="2">
    <source>
        <dbReference type="Pfam" id="PF07727"/>
    </source>
</evidence>
<keyword evidence="1" id="KW-0064">Aspartyl protease</keyword>
<accession>A0A438K5D2</accession>
<dbReference type="CDD" id="cd09272">
    <property type="entry name" value="RNase_HI_RT_Ty1"/>
    <property type="match status" value="1"/>
</dbReference>
<reference evidence="4 5" key="1">
    <citation type="journal article" date="2018" name="PLoS Genet.">
        <title>Population sequencing reveals clonal diversity and ancestral inbreeding in the grapevine cultivar Chardonnay.</title>
        <authorList>
            <person name="Roach M.J."/>
            <person name="Johnson D.L."/>
            <person name="Bohlmann J."/>
            <person name="van Vuuren H.J."/>
            <person name="Jones S.J."/>
            <person name="Pretorius I.S."/>
            <person name="Schmidt S.A."/>
            <person name="Borneman A.R."/>
        </authorList>
    </citation>
    <scope>NUCLEOTIDE SEQUENCE [LARGE SCALE GENOMIC DNA]</scope>
    <source>
        <strain evidence="5">cv. Chardonnay</strain>
        <tissue evidence="4">Leaf</tissue>
    </source>
</reference>
<dbReference type="InterPro" id="IPR013103">
    <property type="entry name" value="RVT_2"/>
</dbReference>
<dbReference type="Proteomes" id="UP000288805">
    <property type="component" value="Unassembled WGS sequence"/>
</dbReference>
<dbReference type="SUPFAM" id="SSF56672">
    <property type="entry name" value="DNA/RNA polymerases"/>
    <property type="match status" value="1"/>
</dbReference>
<name>A0A438K5D2_VITVI</name>
<dbReference type="GO" id="GO:0004190">
    <property type="term" value="F:aspartic-type endopeptidase activity"/>
    <property type="evidence" value="ECO:0007669"/>
    <property type="project" value="UniProtKB-KW"/>
</dbReference>
<dbReference type="Pfam" id="PF22936">
    <property type="entry name" value="Pol_BBD"/>
    <property type="match status" value="1"/>
</dbReference>
<feature type="domain" description="Reverse transcriptase Ty1/copia-type" evidence="2">
    <location>
        <begin position="205"/>
        <end position="254"/>
    </location>
</feature>
<evidence type="ECO:0000313" key="5">
    <source>
        <dbReference type="Proteomes" id="UP000288805"/>
    </source>
</evidence>
<sequence>MTYDQGLFRELDKTTISKVRIGNGEFISARGKGTVAFESLSGLKLIPNVLFVPNIDQNLLSVKRLLEKGFKVPFEDKFYMINDANGKDVFKIKMRGKSFALNLLKEERAVVSQENNVTDLWHKRLEHFHHNGVLYMKKNQLAVGLPDLKQNLPTCIAWFNEAVEDKKWRVAMQEELNMIEKNNTWELVDRPTHKKAIGVKNLCTYLDVKSAFLNGYLEEEIFVEQPKGFAIKDKEDKVYQLKKALYGLKQAPELGSNQCLMDKFKVEMEEVFEMTDLEEMSYFLGMEVHRISTRYSSISRTKAEYIAATANQVLWIRKLLTDLNMEQTGSTQVFLDNQAAISIATLLDSKTYRQAVKHILHYLKGTSHYGLSIQATPNYNLTCFTNVDHASSPDDHQSTSNYFVFMGSNIISWSSTKQKVVSRSTAESKYRAVANGAAELSLIGSLLRELNIATNFISCLYYDNISASYMIANPVFHGPTKHIEIDFHFVREKVFHKILLCFIFHLLINLLIVSPKHFQFNDFFIFETNSQSSLGL</sequence>
<dbReference type="InterPro" id="IPR054722">
    <property type="entry name" value="PolX-like_BBD"/>
</dbReference>
<dbReference type="PANTHER" id="PTHR11439:SF467">
    <property type="entry name" value="INTEGRASE CATALYTIC DOMAIN-CONTAINING PROTEIN"/>
    <property type="match status" value="1"/>
</dbReference>
<gene>
    <name evidence="4" type="primary">RE1_177</name>
    <name evidence="4" type="ORF">CK203_014412</name>
</gene>